<dbReference type="Proteomes" id="UP000053271">
    <property type="component" value="Unassembled WGS sequence"/>
</dbReference>
<dbReference type="InterPro" id="IPR046300">
    <property type="entry name" value="DUF6415"/>
</dbReference>
<evidence type="ECO:0000313" key="1">
    <source>
        <dbReference type="EMBL" id="KUN37656.1"/>
    </source>
</evidence>
<evidence type="ECO:0000313" key="2">
    <source>
        <dbReference type="Proteomes" id="UP000053271"/>
    </source>
</evidence>
<dbReference type="STRING" id="68231.AQJ30_15325"/>
<organism evidence="1 2">
    <name type="scientific">Streptomyces longwoodensis</name>
    <dbReference type="NCBI Taxonomy" id="68231"/>
    <lineage>
        <taxon>Bacteria</taxon>
        <taxon>Bacillati</taxon>
        <taxon>Actinomycetota</taxon>
        <taxon>Actinomycetes</taxon>
        <taxon>Kitasatosporales</taxon>
        <taxon>Streptomycetaceae</taxon>
        <taxon>Streptomyces</taxon>
    </lineage>
</organism>
<keyword evidence="2" id="KW-1185">Reference proteome</keyword>
<name>A0A101QXP8_9ACTN</name>
<sequence length="186" mass="20698">MSGSRIDADTVRESVAVARDWLFARESDDEALAGLCDGLRQHVEQLMPVVLEMAPCMRGLKRTVALHGLTRGHQVLEDLDDYKRTRVTAWLHVRDLMSTSQTLLDLYERPGPLGEPLESDEIEAAMRARQCGRCGNPISEGQQWRRAILNSRSGPALNGYVHRDSCDVLAAVRRAQLRPVPAPTVS</sequence>
<comment type="caution">
    <text evidence="1">The sequence shown here is derived from an EMBL/GenBank/DDBJ whole genome shotgun (WGS) entry which is preliminary data.</text>
</comment>
<dbReference type="RefSeq" id="WP_067233719.1">
    <property type="nucleotide sequence ID" value="NZ_KQ948553.1"/>
</dbReference>
<dbReference type="EMBL" id="LMWS01000018">
    <property type="protein sequence ID" value="KUN37656.1"/>
    <property type="molecule type" value="Genomic_DNA"/>
</dbReference>
<dbReference type="GeneID" id="91425972"/>
<dbReference type="AlphaFoldDB" id="A0A101QXP8"/>
<protein>
    <submittedName>
        <fullName evidence="1">Uncharacterized protein</fullName>
    </submittedName>
</protein>
<gene>
    <name evidence="1" type="ORF">AQJ30_15325</name>
</gene>
<proteinExistence type="predicted"/>
<reference evidence="1 2" key="1">
    <citation type="submission" date="2015-10" db="EMBL/GenBank/DDBJ databases">
        <title>Draft genome sequence of Streptomyces longwoodensis DSM 41677, type strain for the species Streptomyces longwoodensis.</title>
        <authorList>
            <person name="Ruckert C."/>
            <person name="Winkler A."/>
            <person name="Kalinowski J."/>
            <person name="Kampfer P."/>
            <person name="Glaeser S."/>
        </authorList>
    </citation>
    <scope>NUCLEOTIDE SEQUENCE [LARGE SCALE GENOMIC DNA]</scope>
    <source>
        <strain evidence="1 2">DSM 41677</strain>
    </source>
</reference>
<accession>A0A101QXP8</accession>
<dbReference type="Pfam" id="PF19979">
    <property type="entry name" value="DUF6415"/>
    <property type="match status" value="1"/>
</dbReference>